<dbReference type="Proteomes" id="UP000526501">
    <property type="component" value="Unassembled WGS sequence"/>
</dbReference>
<dbReference type="GO" id="GO:1901982">
    <property type="term" value="F:maltose binding"/>
    <property type="evidence" value="ECO:0007669"/>
    <property type="project" value="TreeGrafter"/>
</dbReference>
<evidence type="ECO:0000313" key="5">
    <source>
        <dbReference type="EMBL" id="MBC2607103.1"/>
    </source>
</evidence>
<evidence type="ECO:0000313" key="6">
    <source>
        <dbReference type="Proteomes" id="UP000526501"/>
    </source>
</evidence>
<keyword evidence="3 4" id="KW-0732">Signal</keyword>
<evidence type="ECO:0000256" key="3">
    <source>
        <dbReference type="ARBA" id="ARBA00022729"/>
    </source>
</evidence>
<dbReference type="EMBL" id="JACHVC010000012">
    <property type="protein sequence ID" value="MBC2607103.1"/>
    <property type="molecule type" value="Genomic_DNA"/>
</dbReference>
<organism evidence="5 6">
    <name type="scientific">Pelagicoccus albus</name>
    <dbReference type="NCBI Taxonomy" id="415222"/>
    <lineage>
        <taxon>Bacteria</taxon>
        <taxon>Pseudomonadati</taxon>
        <taxon>Verrucomicrobiota</taxon>
        <taxon>Opitutia</taxon>
        <taxon>Puniceicoccales</taxon>
        <taxon>Pelagicoccaceae</taxon>
        <taxon>Pelagicoccus</taxon>
    </lineage>
</organism>
<feature type="signal peptide" evidence="4">
    <location>
        <begin position="1"/>
        <end position="30"/>
    </location>
</feature>
<dbReference type="PANTHER" id="PTHR30061:SF50">
    <property type="entry name" value="MALTOSE_MALTODEXTRIN-BINDING PERIPLASMIC PROTEIN"/>
    <property type="match status" value="1"/>
</dbReference>
<dbReference type="Gene3D" id="3.40.190.10">
    <property type="entry name" value="Periplasmic binding protein-like II"/>
    <property type="match status" value="2"/>
</dbReference>
<name>A0A7X1B7I5_9BACT</name>
<evidence type="ECO:0000256" key="4">
    <source>
        <dbReference type="SAM" id="SignalP"/>
    </source>
</evidence>
<comment type="similarity">
    <text evidence="1">Belongs to the bacterial solute-binding protein 1 family.</text>
</comment>
<sequence>MPFSVPQLRASGARKLLALGLVAASTLLLSACSRIQKDRTEDGRTIVTLWTSWAGTERAGIDAVVEDFNASQKEIFVRALNITDPQTKIMLATAGGNPPDIAIMNNQFIAAYAENNALTPLDGLCEAAGIRADQYVPTFWETATYRGRIWALPLTCSVTTLHYNKQIFRELGLEGPPETMEELERINDLVTEKREDGSLERIGHLPLEPGWWRPEWSNWFGLGSYDGESQMLFQAEGWRKAAEWLASYHQRFGKDELIKLRSGFGRFSSPQNPFFDGKVAMILQGIWMNRFIETFADEDFEYGCAPFPASAEADIPYFAIADADLAVIPKGADHLEEAFAFIKFLSSRPELEKLALAHGKMTSLKEVSPEFYDKHDHPYLQVFLDVANSGYAKARPQLPHYQNYFTDTNETVNSLLYGLVSPDEGLTQIQDRQQKALDKKQLRWSRVNESYQALWQEEIDETK</sequence>
<protein>
    <submittedName>
        <fullName evidence="5">Extracellular solute-binding protein</fullName>
    </submittedName>
</protein>
<evidence type="ECO:0000256" key="1">
    <source>
        <dbReference type="ARBA" id="ARBA00008520"/>
    </source>
</evidence>
<accession>A0A7X1B7I5</accession>
<dbReference type="AlphaFoldDB" id="A0A7X1B7I5"/>
<dbReference type="GO" id="GO:0055052">
    <property type="term" value="C:ATP-binding cassette (ABC) transporter complex, substrate-binding subunit-containing"/>
    <property type="evidence" value="ECO:0007669"/>
    <property type="project" value="TreeGrafter"/>
</dbReference>
<dbReference type="RefSeq" id="WP_185660965.1">
    <property type="nucleotide sequence ID" value="NZ_CAWPOO010000012.1"/>
</dbReference>
<evidence type="ECO:0000256" key="2">
    <source>
        <dbReference type="ARBA" id="ARBA00022448"/>
    </source>
</evidence>
<dbReference type="GO" id="GO:0015768">
    <property type="term" value="P:maltose transport"/>
    <property type="evidence" value="ECO:0007669"/>
    <property type="project" value="TreeGrafter"/>
</dbReference>
<reference evidence="5 6" key="1">
    <citation type="submission" date="2020-07" db="EMBL/GenBank/DDBJ databases">
        <authorList>
            <person name="Feng X."/>
        </authorList>
    </citation>
    <scope>NUCLEOTIDE SEQUENCE [LARGE SCALE GENOMIC DNA]</scope>
    <source>
        <strain evidence="5 6">JCM23202</strain>
    </source>
</reference>
<dbReference type="InterPro" id="IPR006059">
    <property type="entry name" value="SBP"/>
</dbReference>
<dbReference type="CDD" id="cd14748">
    <property type="entry name" value="PBP2_UgpB"/>
    <property type="match status" value="1"/>
</dbReference>
<dbReference type="PANTHER" id="PTHR30061">
    <property type="entry name" value="MALTOSE-BINDING PERIPLASMIC PROTEIN"/>
    <property type="match status" value="1"/>
</dbReference>
<keyword evidence="2" id="KW-0813">Transport</keyword>
<dbReference type="GO" id="GO:0042956">
    <property type="term" value="P:maltodextrin transmembrane transport"/>
    <property type="evidence" value="ECO:0007669"/>
    <property type="project" value="TreeGrafter"/>
</dbReference>
<dbReference type="SUPFAM" id="SSF53850">
    <property type="entry name" value="Periplasmic binding protein-like II"/>
    <property type="match status" value="1"/>
</dbReference>
<keyword evidence="6" id="KW-1185">Reference proteome</keyword>
<comment type="caution">
    <text evidence="5">The sequence shown here is derived from an EMBL/GenBank/DDBJ whole genome shotgun (WGS) entry which is preliminary data.</text>
</comment>
<feature type="chain" id="PRO_5031319174" evidence="4">
    <location>
        <begin position="31"/>
        <end position="463"/>
    </location>
</feature>
<gene>
    <name evidence="5" type="ORF">H5P27_13700</name>
</gene>
<dbReference type="Pfam" id="PF01547">
    <property type="entry name" value="SBP_bac_1"/>
    <property type="match status" value="1"/>
</dbReference>
<proteinExistence type="inferred from homology"/>